<dbReference type="Proteomes" id="UP000199439">
    <property type="component" value="Unassembled WGS sequence"/>
</dbReference>
<sequence>MQNANIEPFTKNNYDKEQAYIRAKKRVKALKGFYWHLFWYILVNIFLIAMIAINSSSAQFWQFGTFSTAFFWGIGIVFHAIGVFAKNPIFSKAWEEKKIKEYLEKDKKQWK</sequence>
<gene>
    <name evidence="3" type="ORF">SAMN04487987_10980</name>
</gene>
<dbReference type="AlphaFoldDB" id="A0A1I1RAS5"/>
<accession>A0A1I1RAS5</accession>
<dbReference type="InterPro" id="IPR025698">
    <property type="entry name" value="2TM_dom"/>
</dbReference>
<evidence type="ECO:0000313" key="4">
    <source>
        <dbReference type="Proteomes" id="UP000199439"/>
    </source>
</evidence>
<keyword evidence="1" id="KW-0472">Membrane</keyword>
<feature type="transmembrane region" description="Helical" evidence="1">
    <location>
        <begin position="33"/>
        <end position="54"/>
    </location>
</feature>
<evidence type="ECO:0000259" key="2">
    <source>
        <dbReference type="Pfam" id="PF13239"/>
    </source>
</evidence>
<name>A0A1I1RAS5_9FLAO</name>
<keyword evidence="1" id="KW-1133">Transmembrane helix</keyword>
<reference evidence="4" key="1">
    <citation type="submission" date="2016-10" db="EMBL/GenBank/DDBJ databases">
        <authorList>
            <person name="Varghese N."/>
            <person name="Submissions S."/>
        </authorList>
    </citation>
    <scope>NUCLEOTIDE SEQUENCE [LARGE SCALE GENOMIC DNA]</scope>
    <source>
        <strain evidence="4">DSM 25730</strain>
    </source>
</reference>
<proteinExistence type="predicted"/>
<keyword evidence="1" id="KW-0812">Transmembrane</keyword>
<dbReference type="STRING" id="870482.SAMN04487987_10980"/>
<feature type="domain" description="2TM" evidence="2">
    <location>
        <begin position="22"/>
        <end position="104"/>
    </location>
</feature>
<evidence type="ECO:0000256" key="1">
    <source>
        <dbReference type="SAM" id="Phobius"/>
    </source>
</evidence>
<organism evidence="3 4">
    <name type="scientific">Algibacter pectinivorans</name>
    <dbReference type="NCBI Taxonomy" id="870482"/>
    <lineage>
        <taxon>Bacteria</taxon>
        <taxon>Pseudomonadati</taxon>
        <taxon>Bacteroidota</taxon>
        <taxon>Flavobacteriia</taxon>
        <taxon>Flavobacteriales</taxon>
        <taxon>Flavobacteriaceae</taxon>
        <taxon>Algibacter</taxon>
    </lineage>
</organism>
<feature type="transmembrane region" description="Helical" evidence="1">
    <location>
        <begin position="60"/>
        <end position="85"/>
    </location>
</feature>
<dbReference type="OrthoDB" id="1495672at2"/>
<dbReference type="Pfam" id="PF13239">
    <property type="entry name" value="2TM"/>
    <property type="match status" value="1"/>
</dbReference>
<protein>
    <submittedName>
        <fullName evidence="3">2TM domain-containing protein</fullName>
    </submittedName>
</protein>
<keyword evidence="4" id="KW-1185">Reference proteome</keyword>
<dbReference type="EMBL" id="FOMI01000009">
    <property type="protein sequence ID" value="SFD31496.1"/>
    <property type="molecule type" value="Genomic_DNA"/>
</dbReference>
<evidence type="ECO:0000313" key="3">
    <source>
        <dbReference type="EMBL" id="SFD31496.1"/>
    </source>
</evidence>